<keyword evidence="1" id="KW-0472">Membrane</keyword>
<dbReference type="STRING" id="1112.A9D12_02085"/>
<feature type="transmembrane region" description="Helical" evidence="1">
    <location>
        <begin position="109"/>
        <end position="128"/>
    </location>
</feature>
<keyword evidence="3" id="KW-1185">Reference proteome</keyword>
<dbReference type="KEGG" id="pns:A9D12_02085"/>
<feature type="transmembrane region" description="Helical" evidence="1">
    <location>
        <begin position="148"/>
        <end position="172"/>
    </location>
</feature>
<evidence type="ECO:0000313" key="2">
    <source>
        <dbReference type="EMBL" id="ANK11929.1"/>
    </source>
</evidence>
<evidence type="ECO:0008006" key="4">
    <source>
        <dbReference type="Google" id="ProtNLM"/>
    </source>
</evidence>
<dbReference type="RefSeq" id="WP_068349344.1">
    <property type="nucleotide sequence ID" value="NZ_CP016033.1"/>
</dbReference>
<dbReference type="Pfam" id="PF10011">
    <property type="entry name" value="DUF2254"/>
    <property type="match status" value="1"/>
</dbReference>
<evidence type="ECO:0000256" key="1">
    <source>
        <dbReference type="SAM" id="Phobius"/>
    </source>
</evidence>
<organism evidence="2 3">
    <name type="scientific">Erythrobacter neustonensis</name>
    <dbReference type="NCBI Taxonomy" id="1112"/>
    <lineage>
        <taxon>Bacteria</taxon>
        <taxon>Pseudomonadati</taxon>
        <taxon>Pseudomonadota</taxon>
        <taxon>Alphaproteobacteria</taxon>
        <taxon>Sphingomonadales</taxon>
        <taxon>Erythrobacteraceae</taxon>
        <taxon>Erythrobacter/Porphyrobacter group</taxon>
        <taxon>Erythrobacter</taxon>
    </lineage>
</organism>
<dbReference type="InterPro" id="IPR018723">
    <property type="entry name" value="DUF2254_membrane"/>
</dbReference>
<feature type="transmembrane region" description="Helical" evidence="1">
    <location>
        <begin position="63"/>
        <end position="88"/>
    </location>
</feature>
<reference evidence="2 3" key="1">
    <citation type="submission" date="2016-05" db="EMBL/GenBank/DDBJ databases">
        <title>Compelete Genome Sequence of Bacteriochlorophyll-Synthesizing Bacterium Porphyrobacter neustonensis DSM 9434.</title>
        <authorList>
            <person name="Shi X.-L."/>
            <person name="Wu Y.-H."/>
            <person name="Cheng H."/>
            <person name="Xu L."/>
            <person name="Zhang X.-Q."/>
            <person name="Wang C.-S."/>
            <person name="Xu X.-W."/>
        </authorList>
    </citation>
    <scope>NUCLEOTIDE SEQUENCE [LARGE SCALE GENOMIC DNA]</scope>
    <source>
        <strain evidence="2 3">DSM 9434</strain>
    </source>
</reference>
<dbReference type="OrthoDB" id="2955631at2"/>
<dbReference type="Proteomes" id="UP000078263">
    <property type="component" value="Chromosome"/>
</dbReference>
<accession>A0A192D2E5</accession>
<protein>
    <recommendedName>
        <fullName evidence="4">DUF2254 domain-containing protein</fullName>
    </recommendedName>
</protein>
<keyword evidence="1" id="KW-1133">Transmembrane helix</keyword>
<evidence type="ECO:0000313" key="3">
    <source>
        <dbReference type="Proteomes" id="UP000078263"/>
    </source>
</evidence>
<feature type="transmembrane region" description="Helical" evidence="1">
    <location>
        <begin position="16"/>
        <end position="37"/>
    </location>
</feature>
<sequence length="445" mass="47862">MTTRLRLLWLSLKTSYWFYPAVLSISAFALSALTLYLDRTTNTAWLAEIGVIELAGPDSASDILVLVAGAMLGVASTVFSITIAAVAYASGTYGPRLLNNFMEDRGNKVSLAVFIATFVFCVNVLRTIRHEGATTTGFDGETLQLTSFVPNLSLLVAYALIVISVGTLVYFLHHIPSSIRIHTVLQAIGERLIRDIKATYPDKPSAPAPVRTADGAPIAAASPGYVQSISFGPLATLAKASGVCITLDCRTGDFVHPGMVLARWTRDAGVEALPDSDASFDCDKARECFVLGGMRTSDQDLRFGIDELVEIGLRALSPGINDPFTAITAMHWLGAATAELGHRYLDHHSDDNEKQDGDPRVIRRSVTFPEYVSRGFGSLRSGVARSPVAALVGLETLANAARVIDDETRKADLMREADLLFAQAQTGLAGPDLEMVQGRYHALGN</sequence>
<keyword evidence="1" id="KW-0812">Transmembrane</keyword>
<dbReference type="EMBL" id="CP016033">
    <property type="protein sequence ID" value="ANK11929.1"/>
    <property type="molecule type" value="Genomic_DNA"/>
</dbReference>
<dbReference type="AlphaFoldDB" id="A0A192D2E5"/>
<gene>
    <name evidence="2" type="ORF">A9D12_02085</name>
</gene>
<name>A0A192D2E5_9SPHN</name>
<proteinExistence type="predicted"/>